<dbReference type="PANTHER" id="PTHR11766:SF1">
    <property type="entry name" value="TYROSINE--TRNA LIGASE"/>
    <property type="match status" value="1"/>
</dbReference>
<dbReference type="PANTHER" id="PTHR11766">
    <property type="entry name" value="TYROSYL-TRNA SYNTHETASE"/>
    <property type="match status" value="1"/>
</dbReference>
<dbReference type="Gene3D" id="3.10.290.10">
    <property type="entry name" value="RNA-binding S4 domain"/>
    <property type="match status" value="1"/>
</dbReference>
<keyword evidence="5 10" id="KW-0648">Protein biosynthesis</keyword>
<evidence type="ECO:0000313" key="11">
    <source>
        <dbReference type="EMBL" id="OGD91219.1"/>
    </source>
</evidence>
<evidence type="ECO:0000256" key="6">
    <source>
        <dbReference type="ARBA" id="ARBA00023146"/>
    </source>
</evidence>
<evidence type="ECO:0000256" key="3">
    <source>
        <dbReference type="ARBA" id="ARBA00022741"/>
    </source>
</evidence>
<evidence type="ECO:0000256" key="1">
    <source>
        <dbReference type="ARBA" id="ARBA00013160"/>
    </source>
</evidence>
<reference evidence="11 12" key="1">
    <citation type="journal article" date="2016" name="Nat. Commun.">
        <title>Thousands of microbial genomes shed light on interconnected biogeochemical processes in an aquifer system.</title>
        <authorList>
            <person name="Anantharaman K."/>
            <person name="Brown C.T."/>
            <person name="Hug L.A."/>
            <person name="Sharon I."/>
            <person name="Castelle C.J."/>
            <person name="Probst A.J."/>
            <person name="Thomas B.C."/>
            <person name="Singh A."/>
            <person name="Wilkins M.J."/>
            <person name="Karaoz U."/>
            <person name="Brodie E.L."/>
            <person name="Williams K.H."/>
            <person name="Hubbard S.S."/>
            <person name="Banfield J.F."/>
        </authorList>
    </citation>
    <scope>NUCLEOTIDE SEQUENCE [LARGE SCALE GENOMIC DNA]</scope>
</reference>
<evidence type="ECO:0000256" key="8">
    <source>
        <dbReference type="NCBIfam" id="TIGR00234"/>
    </source>
</evidence>
<keyword evidence="6 10" id="KW-0030">Aminoacyl-tRNA synthetase</keyword>
<protein>
    <recommendedName>
        <fullName evidence="1 8">Tyrosine--tRNA ligase</fullName>
        <ecNumber evidence="1 8">6.1.1.1</ecNumber>
    </recommendedName>
</protein>
<comment type="similarity">
    <text evidence="10">Belongs to the class-I aminoacyl-tRNA synthetase family.</text>
</comment>
<keyword evidence="4 10" id="KW-0067">ATP-binding</keyword>
<comment type="catalytic activity">
    <reaction evidence="7">
        <text>tRNA(Tyr) + L-tyrosine + ATP = L-tyrosyl-tRNA(Tyr) + AMP + diphosphate + H(+)</text>
        <dbReference type="Rhea" id="RHEA:10220"/>
        <dbReference type="Rhea" id="RHEA-COMP:9706"/>
        <dbReference type="Rhea" id="RHEA-COMP:9707"/>
        <dbReference type="ChEBI" id="CHEBI:15378"/>
        <dbReference type="ChEBI" id="CHEBI:30616"/>
        <dbReference type="ChEBI" id="CHEBI:33019"/>
        <dbReference type="ChEBI" id="CHEBI:58315"/>
        <dbReference type="ChEBI" id="CHEBI:78442"/>
        <dbReference type="ChEBI" id="CHEBI:78536"/>
        <dbReference type="ChEBI" id="CHEBI:456215"/>
        <dbReference type="EC" id="6.1.1.1"/>
    </reaction>
</comment>
<dbReference type="NCBIfam" id="TIGR00234">
    <property type="entry name" value="tyrS"/>
    <property type="match status" value="1"/>
</dbReference>
<dbReference type="PRINTS" id="PR01040">
    <property type="entry name" value="TRNASYNTHTYR"/>
</dbReference>
<dbReference type="InterPro" id="IPR036986">
    <property type="entry name" value="S4_RNA-bd_sf"/>
</dbReference>
<organism evidence="11 12">
    <name type="scientific">Candidatus Curtissbacteria bacterium RIFCSPHIGHO2_02_FULL_42_15</name>
    <dbReference type="NCBI Taxonomy" id="1797716"/>
    <lineage>
        <taxon>Bacteria</taxon>
        <taxon>Candidatus Curtissiibacteriota</taxon>
    </lineage>
</organism>
<dbReference type="EC" id="6.1.1.1" evidence="1 8"/>
<keyword evidence="3 10" id="KW-0547">Nucleotide-binding</keyword>
<keyword evidence="2 10" id="KW-0436">Ligase</keyword>
<proteinExistence type="inferred from homology"/>
<sequence>MSNIDEVLTKNVTQILPDKEALKVLMDSKKIRVYLGVDPTGTKLHLGHTIPIRKLQEFADLEHEAILVFGTGTVLTGDPSQRQEARKKITQKEIDENIKSWKSQASKIIDFNKVKIRKNGDWLLKLTVPEIINIASNISAIQLFKREMFRERTKRGDTVWTHETLYPLFQAYDSVAMDVDLEIGGTDQMFNMLIGRELQKKMADREKFVLTTPLISGTDGQPMSKSSGNCIWLDDTPKDMFGKIMSMADTQIEEYWQMLTELSKEELKKLKPIDAKKKLAAEIVKIFHSEAEAKTAREEFERVFQKGKSPEDIPKIKIGDNISIVDFISTQVGSKSEAKRLLDQGAIEVDSISVKEAQSKLKNNSTVRIGKKKFVRIVFK</sequence>
<evidence type="ECO:0000256" key="2">
    <source>
        <dbReference type="ARBA" id="ARBA00022598"/>
    </source>
</evidence>
<dbReference type="Gene3D" id="3.40.50.620">
    <property type="entry name" value="HUPs"/>
    <property type="match status" value="1"/>
</dbReference>
<accession>A0A1F5GHA9</accession>
<dbReference type="GO" id="GO:0005829">
    <property type="term" value="C:cytosol"/>
    <property type="evidence" value="ECO:0007669"/>
    <property type="project" value="TreeGrafter"/>
</dbReference>
<evidence type="ECO:0000256" key="10">
    <source>
        <dbReference type="RuleBase" id="RU363036"/>
    </source>
</evidence>
<dbReference type="Pfam" id="PF00579">
    <property type="entry name" value="tRNA-synt_1b"/>
    <property type="match status" value="1"/>
</dbReference>
<evidence type="ECO:0000256" key="4">
    <source>
        <dbReference type="ARBA" id="ARBA00022840"/>
    </source>
</evidence>
<dbReference type="InterPro" id="IPR002305">
    <property type="entry name" value="aa-tRNA-synth_Ic"/>
</dbReference>
<dbReference type="PROSITE" id="PS50889">
    <property type="entry name" value="S4"/>
    <property type="match status" value="1"/>
</dbReference>
<dbReference type="Proteomes" id="UP000177124">
    <property type="component" value="Unassembled WGS sequence"/>
</dbReference>
<evidence type="ECO:0000256" key="7">
    <source>
        <dbReference type="ARBA" id="ARBA00048248"/>
    </source>
</evidence>
<evidence type="ECO:0000313" key="12">
    <source>
        <dbReference type="Proteomes" id="UP000177124"/>
    </source>
</evidence>
<name>A0A1F5GHA9_9BACT</name>
<gene>
    <name evidence="11" type="ORF">A3D07_03440</name>
</gene>
<comment type="caution">
    <text evidence="11">The sequence shown here is derived from an EMBL/GenBank/DDBJ whole genome shotgun (WGS) entry which is preliminary data.</text>
</comment>
<dbReference type="AlphaFoldDB" id="A0A1F5GHA9"/>
<dbReference type="InterPro" id="IPR024088">
    <property type="entry name" value="Tyr-tRNA-ligase_bac-type"/>
</dbReference>
<dbReference type="SUPFAM" id="SSF55174">
    <property type="entry name" value="Alpha-L RNA-binding motif"/>
    <property type="match status" value="1"/>
</dbReference>
<dbReference type="STRING" id="1797716.A3D07_03440"/>
<dbReference type="SUPFAM" id="SSF52374">
    <property type="entry name" value="Nucleotidylyl transferase"/>
    <property type="match status" value="1"/>
</dbReference>
<keyword evidence="9" id="KW-0694">RNA-binding</keyword>
<dbReference type="GO" id="GO:0005524">
    <property type="term" value="F:ATP binding"/>
    <property type="evidence" value="ECO:0007669"/>
    <property type="project" value="UniProtKB-KW"/>
</dbReference>
<dbReference type="GO" id="GO:0004831">
    <property type="term" value="F:tyrosine-tRNA ligase activity"/>
    <property type="evidence" value="ECO:0007669"/>
    <property type="project" value="UniProtKB-UniRule"/>
</dbReference>
<dbReference type="GO" id="GO:0003723">
    <property type="term" value="F:RNA binding"/>
    <property type="evidence" value="ECO:0007669"/>
    <property type="project" value="UniProtKB-KW"/>
</dbReference>
<evidence type="ECO:0000256" key="5">
    <source>
        <dbReference type="ARBA" id="ARBA00022917"/>
    </source>
</evidence>
<dbReference type="InterPro" id="IPR002307">
    <property type="entry name" value="Tyr-tRNA-ligase"/>
</dbReference>
<dbReference type="Gene3D" id="1.10.240.10">
    <property type="entry name" value="Tyrosyl-Transfer RNA Synthetase"/>
    <property type="match status" value="1"/>
</dbReference>
<evidence type="ECO:0000256" key="9">
    <source>
        <dbReference type="PROSITE-ProRule" id="PRU00182"/>
    </source>
</evidence>
<dbReference type="EMBL" id="MFBF01000022">
    <property type="protein sequence ID" value="OGD91219.1"/>
    <property type="molecule type" value="Genomic_DNA"/>
</dbReference>
<dbReference type="GO" id="GO:0006437">
    <property type="term" value="P:tyrosyl-tRNA aminoacylation"/>
    <property type="evidence" value="ECO:0007669"/>
    <property type="project" value="UniProtKB-UniRule"/>
</dbReference>
<dbReference type="InterPro" id="IPR014729">
    <property type="entry name" value="Rossmann-like_a/b/a_fold"/>
</dbReference>